<protein>
    <recommendedName>
        <fullName evidence="4">DUF4175 domain-containing protein</fullName>
    </recommendedName>
</protein>
<keyword evidence="1" id="KW-0812">Transmembrane</keyword>
<comment type="caution">
    <text evidence="2">The sequence shown here is derived from an EMBL/GenBank/DDBJ whole genome shotgun (WGS) entry which is preliminary data.</text>
</comment>
<evidence type="ECO:0000313" key="2">
    <source>
        <dbReference type="EMBL" id="KFG91679.1"/>
    </source>
</evidence>
<organism evidence="2 3">
    <name type="scientific">Sphingobium herbicidovorans (strain ATCC 700291 / DSM 11019 / CCUG 56400 / KCTC 2939 / LMG 18315 / NBRC 16415 / MH)</name>
    <name type="common">Sphingomonas herbicidovorans</name>
    <dbReference type="NCBI Taxonomy" id="1219045"/>
    <lineage>
        <taxon>Bacteria</taxon>
        <taxon>Pseudomonadati</taxon>
        <taxon>Pseudomonadota</taxon>
        <taxon>Alphaproteobacteria</taxon>
        <taxon>Sphingomonadales</taxon>
        <taxon>Sphingomonadaceae</taxon>
        <taxon>Sphingobium</taxon>
    </lineage>
</organism>
<dbReference type="PATRIC" id="fig|1219045.3.peg.546"/>
<evidence type="ECO:0000313" key="3">
    <source>
        <dbReference type="Proteomes" id="UP000024284"/>
    </source>
</evidence>
<accession>A0A086PE61</accession>
<dbReference type="OrthoDB" id="8968524at2"/>
<dbReference type="STRING" id="76947.GCA_002080435_02411"/>
<dbReference type="AlphaFoldDB" id="A0A086PE61"/>
<dbReference type="EMBL" id="JFZA02000002">
    <property type="protein sequence ID" value="KFG91679.1"/>
    <property type="molecule type" value="Genomic_DNA"/>
</dbReference>
<keyword evidence="1" id="KW-1133">Transmembrane helix</keyword>
<dbReference type="Proteomes" id="UP000024284">
    <property type="component" value="Unassembled WGS sequence"/>
</dbReference>
<dbReference type="RefSeq" id="WP_037462554.1">
    <property type="nucleotide sequence ID" value="NZ_BCZD01000018.1"/>
</dbReference>
<keyword evidence="3" id="KW-1185">Reference proteome</keyword>
<evidence type="ECO:0000256" key="1">
    <source>
        <dbReference type="SAM" id="Phobius"/>
    </source>
</evidence>
<keyword evidence="1" id="KW-0472">Membrane</keyword>
<gene>
    <name evidence="2" type="ORF">BV98_000536</name>
</gene>
<proteinExistence type="predicted"/>
<dbReference type="eggNOG" id="ENOG5033KEE">
    <property type="taxonomic scope" value="Bacteria"/>
</dbReference>
<feature type="transmembrane region" description="Helical" evidence="1">
    <location>
        <begin position="38"/>
        <end position="54"/>
    </location>
</feature>
<sequence length="59" mass="6414">MKHRLSLRRVFALPLAIAILSSVGLVSALTGDGWRDGLSWIGLAVPVFAVAWAIKIRRS</sequence>
<reference evidence="2" key="1">
    <citation type="submission" date="2014-08" db="EMBL/GenBank/DDBJ databases">
        <title>Draft genome sequences of Sphingobium herbicidovorans.</title>
        <authorList>
            <person name="Gan H.M."/>
            <person name="Gan H.Y."/>
            <person name="Savka M.A."/>
        </authorList>
    </citation>
    <scope>NUCLEOTIDE SEQUENCE [LARGE SCALE GENOMIC DNA]</scope>
    <source>
        <strain evidence="2">NBRC 16415</strain>
    </source>
</reference>
<evidence type="ECO:0008006" key="4">
    <source>
        <dbReference type="Google" id="ProtNLM"/>
    </source>
</evidence>
<name>A0A086PE61_SPHHM</name>